<dbReference type="KEGG" id="adl:AURDEDRAFT_140589"/>
<accession>J0WP91</accession>
<dbReference type="OMA" id="IENIHWE"/>
<evidence type="ECO:0000313" key="4">
    <source>
        <dbReference type="Proteomes" id="UP000006514"/>
    </source>
</evidence>
<dbReference type="EMBL" id="JH687975">
    <property type="protein sequence ID" value="EJD34233.1"/>
    <property type="molecule type" value="Genomic_DNA"/>
</dbReference>
<dbReference type="InterPro" id="IPR000358">
    <property type="entry name" value="RNR_small_fam"/>
</dbReference>
<protein>
    <submittedName>
        <fullName evidence="3">Ribonucleotide reductase</fullName>
    </submittedName>
</protein>
<organism evidence="3 4">
    <name type="scientific">Auricularia subglabra (strain TFB-10046 / SS5)</name>
    <name type="common">White-rot fungus</name>
    <name type="synonym">Auricularia delicata (strain TFB10046)</name>
    <dbReference type="NCBI Taxonomy" id="717982"/>
    <lineage>
        <taxon>Eukaryota</taxon>
        <taxon>Fungi</taxon>
        <taxon>Dikarya</taxon>
        <taxon>Basidiomycota</taxon>
        <taxon>Agaricomycotina</taxon>
        <taxon>Agaricomycetes</taxon>
        <taxon>Auriculariales</taxon>
        <taxon>Auriculariaceae</taxon>
        <taxon>Auricularia</taxon>
    </lineage>
</organism>
<dbReference type="eggNOG" id="KOG1567">
    <property type="taxonomic scope" value="Eukaryota"/>
</dbReference>
<gene>
    <name evidence="3" type="ORF">AURDEDRAFT_140589</name>
</gene>
<evidence type="ECO:0000256" key="1">
    <source>
        <dbReference type="ARBA" id="ARBA00009303"/>
    </source>
</evidence>
<dbReference type="InterPro" id="IPR009078">
    <property type="entry name" value="Ferritin-like_SF"/>
</dbReference>
<dbReference type="Pfam" id="PF00268">
    <property type="entry name" value="Ribonuc_red_sm"/>
    <property type="match status" value="1"/>
</dbReference>
<dbReference type="AlphaFoldDB" id="J0WP91"/>
<dbReference type="GO" id="GO:0009263">
    <property type="term" value="P:deoxyribonucleotide biosynthetic process"/>
    <property type="evidence" value="ECO:0007669"/>
    <property type="project" value="InterPro"/>
</dbReference>
<evidence type="ECO:0000313" key="3">
    <source>
        <dbReference type="EMBL" id="EJD34233.1"/>
    </source>
</evidence>
<dbReference type="InterPro" id="IPR012348">
    <property type="entry name" value="RNR-like"/>
</dbReference>
<keyword evidence="2" id="KW-1133">Transmembrane helix</keyword>
<dbReference type="Proteomes" id="UP000006514">
    <property type="component" value="Unassembled WGS sequence"/>
</dbReference>
<keyword evidence="4" id="KW-1185">Reference proteome</keyword>
<comment type="similarity">
    <text evidence="1">Belongs to the ribonucleoside diphosphate reductase small chain family.</text>
</comment>
<name>J0WP91_AURST</name>
<dbReference type="InterPro" id="IPR033909">
    <property type="entry name" value="RNR_small"/>
</dbReference>
<dbReference type="PANTHER" id="PTHR23409:SF18">
    <property type="entry name" value="RIBONUCLEOSIDE-DIPHOSPHATE REDUCTASE SUBUNIT M2"/>
    <property type="match status" value="1"/>
</dbReference>
<reference evidence="4" key="1">
    <citation type="journal article" date="2012" name="Science">
        <title>The Paleozoic origin of enzymatic lignin decomposition reconstructed from 31 fungal genomes.</title>
        <authorList>
            <person name="Floudas D."/>
            <person name="Binder M."/>
            <person name="Riley R."/>
            <person name="Barry K."/>
            <person name="Blanchette R.A."/>
            <person name="Henrissat B."/>
            <person name="Martinez A.T."/>
            <person name="Otillar R."/>
            <person name="Spatafora J.W."/>
            <person name="Yadav J.S."/>
            <person name="Aerts A."/>
            <person name="Benoit I."/>
            <person name="Boyd A."/>
            <person name="Carlson A."/>
            <person name="Copeland A."/>
            <person name="Coutinho P.M."/>
            <person name="de Vries R.P."/>
            <person name="Ferreira P."/>
            <person name="Findley K."/>
            <person name="Foster B."/>
            <person name="Gaskell J."/>
            <person name="Glotzer D."/>
            <person name="Gorecki P."/>
            <person name="Heitman J."/>
            <person name="Hesse C."/>
            <person name="Hori C."/>
            <person name="Igarashi K."/>
            <person name="Jurgens J.A."/>
            <person name="Kallen N."/>
            <person name="Kersten P."/>
            <person name="Kohler A."/>
            <person name="Kuees U."/>
            <person name="Kumar T.K.A."/>
            <person name="Kuo A."/>
            <person name="LaButti K."/>
            <person name="Larrondo L.F."/>
            <person name="Lindquist E."/>
            <person name="Ling A."/>
            <person name="Lombard V."/>
            <person name="Lucas S."/>
            <person name="Lundell T."/>
            <person name="Martin R."/>
            <person name="McLaughlin D.J."/>
            <person name="Morgenstern I."/>
            <person name="Morin E."/>
            <person name="Murat C."/>
            <person name="Nagy L.G."/>
            <person name="Nolan M."/>
            <person name="Ohm R.A."/>
            <person name="Patyshakuliyeva A."/>
            <person name="Rokas A."/>
            <person name="Ruiz-Duenas F.J."/>
            <person name="Sabat G."/>
            <person name="Salamov A."/>
            <person name="Samejima M."/>
            <person name="Schmutz J."/>
            <person name="Slot J.C."/>
            <person name="St John F."/>
            <person name="Stenlid J."/>
            <person name="Sun H."/>
            <person name="Sun S."/>
            <person name="Syed K."/>
            <person name="Tsang A."/>
            <person name="Wiebenga A."/>
            <person name="Young D."/>
            <person name="Pisabarro A."/>
            <person name="Eastwood D.C."/>
            <person name="Martin F."/>
            <person name="Cullen D."/>
            <person name="Grigoriev I.V."/>
            <person name="Hibbett D.S."/>
        </authorList>
    </citation>
    <scope>NUCLEOTIDE SEQUENCE [LARGE SCALE GENOMIC DNA]</scope>
    <source>
        <strain evidence="4">TFB10046</strain>
    </source>
</reference>
<dbReference type="PANTHER" id="PTHR23409">
    <property type="entry name" value="RIBONUCLEOSIDE-DIPHOSPHATE REDUCTASE SMALL CHAIN"/>
    <property type="match status" value="1"/>
</dbReference>
<dbReference type="OrthoDB" id="10248373at2759"/>
<dbReference type="SUPFAM" id="SSF47240">
    <property type="entry name" value="Ferritin-like"/>
    <property type="match status" value="1"/>
</dbReference>
<keyword evidence="2" id="KW-0812">Transmembrane</keyword>
<dbReference type="FunCoup" id="J0WP91">
    <property type="interactions" value="44"/>
</dbReference>
<dbReference type="Gene3D" id="1.10.620.20">
    <property type="entry name" value="Ribonucleotide Reductase, subunit A"/>
    <property type="match status" value="1"/>
</dbReference>
<dbReference type="InParanoid" id="J0WP91"/>
<feature type="transmembrane region" description="Helical" evidence="2">
    <location>
        <begin position="170"/>
        <end position="191"/>
    </location>
</feature>
<sequence length="316" mass="35941">MSAGQSTFFDDTYEPVLLPTHYRLVLYPINFVELWVLYKKAVSFFWSVGDLDFNADVQHWDNKLNMNERHFVSHILALIASSKGVIYENIVRRFACELQIAEARCFLGIQAAVQNTHLEAASLMAHILVRDPIQHQYVFNALDGAPCVQRRAAWIARWLDNDDLPFRMRVVALAVVGGVFFSGAFASLFWLEERGLLPAVAMLVRFISRDERLHSEFACALFDELRLRPCVHVVHRIIGEAVEVEKGLLTESLPVSLVGLDVKEMGQYIEHVADRLLQRLGYAALYHAFNPFAFADFAIAGQRDEFFQRSSGTYGL</sequence>
<dbReference type="GO" id="GO:0016491">
    <property type="term" value="F:oxidoreductase activity"/>
    <property type="evidence" value="ECO:0007669"/>
    <property type="project" value="InterPro"/>
</dbReference>
<evidence type="ECO:0000256" key="2">
    <source>
        <dbReference type="SAM" id="Phobius"/>
    </source>
</evidence>
<proteinExistence type="inferred from homology"/>
<keyword evidence="2" id="KW-0472">Membrane</keyword>
<dbReference type="CDD" id="cd01049">
    <property type="entry name" value="RNRR2"/>
    <property type="match status" value="1"/>
</dbReference>